<dbReference type="HOGENOM" id="CLU_1284413_0_0_1"/>
<sequence length="215" mass="24979">MHNDIAVISESDTRLGEQLAFNKGNKMFELFYQWLFLGVVILQGADFVLGRFASGPKQSMPVRRSFTQNTGQLGTNTILNNMLSHRQYYNTLMGRMMEFNKSKTGNRNQNNVDVDEIMEWRFTDPHNLVDTWAPPSGRWEYFGDWRESDRSRFNDAAPAAAVRRTNIIKYFFRRGILFSPKLDGSDVPRQVHDIPVFHSRPMECISNDEMKLESQ</sequence>
<dbReference type="AlphaFoldDB" id="K1PQE8"/>
<accession>K1PQE8</accession>
<protein>
    <submittedName>
        <fullName evidence="1">Uncharacterized protein</fullName>
    </submittedName>
</protein>
<name>K1PQE8_MAGGI</name>
<evidence type="ECO:0000313" key="1">
    <source>
        <dbReference type="EMBL" id="EKC18605.1"/>
    </source>
</evidence>
<proteinExistence type="predicted"/>
<reference evidence="1" key="1">
    <citation type="journal article" date="2012" name="Nature">
        <title>The oyster genome reveals stress adaptation and complexity of shell formation.</title>
        <authorList>
            <person name="Zhang G."/>
            <person name="Fang X."/>
            <person name="Guo X."/>
            <person name="Li L."/>
            <person name="Luo R."/>
            <person name="Xu F."/>
            <person name="Yang P."/>
            <person name="Zhang L."/>
            <person name="Wang X."/>
            <person name="Qi H."/>
            <person name="Xiong Z."/>
            <person name="Que H."/>
            <person name="Xie Y."/>
            <person name="Holland P.W."/>
            <person name="Paps J."/>
            <person name="Zhu Y."/>
            <person name="Wu F."/>
            <person name="Chen Y."/>
            <person name="Wang J."/>
            <person name="Peng C."/>
            <person name="Meng J."/>
            <person name="Yang L."/>
            <person name="Liu J."/>
            <person name="Wen B."/>
            <person name="Zhang N."/>
            <person name="Huang Z."/>
            <person name="Zhu Q."/>
            <person name="Feng Y."/>
            <person name="Mount A."/>
            <person name="Hedgecock D."/>
            <person name="Xu Z."/>
            <person name="Liu Y."/>
            <person name="Domazet-Loso T."/>
            <person name="Du Y."/>
            <person name="Sun X."/>
            <person name="Zhang S."/>
            <person name="Liu B."/>
            <person name="Cheng P."/>
            <person name="Jiang X."/>
            <person name="Li J."/>
            <person name="Fan D."/>
            <person name="Wang W."/>
            <person name="Fu W."/>
            <person name="Wang T."/>
            <person name="Wang B."/>
            <person name="Zhang J."/>
            <person name="Peng Z."/>
            <person name="Li Y."/>
            <person name="Li N."/>
            <person name="Wang J."/>
            <person name="Chen M."/>
            <person name="He Y."/>
            <person name="Tan F."/>
            <person name="Song X."/>
            <person name="Zheng Q."/>
            <person name="Huang R."/>
            <person name="Yang H."/>
            <person name="Du X."/>
            <person name="Chen L."/>
            <person name="Yang M."/>
            <person name="Gaffney P.M."/>
            <person name="Wang S."/>
            <person name="Luo L."/>
            <person name="She Z."/>
            <person name="Ming Y."/>
            <person name="Huang W."/>
            <person name="Zhang S."/>
            <person name="Huang B."/>
            <person name="Zhang Y."/>
            <person name="Qu T."/>
            <person name="Ni P."/>
            <person name="Miao G."/>
            <person name="Wang J."/>
            <person name="Wang Q."/>
            <person name="Steinberg C.E."/>
            <person name="Wang H."/>
            <person name="Li N."/>
            <person name="Qian L."/>
            <person name="Zhang G."/>
            <person name="Li Y."/>
            <person name="Yang H."/>
            <person name="Liu X."/>
            <person name="Wang J."/>
            <person name="Yin Y."/>
            <person name="Wang J."/>
        </authorList>
    </citation>
    <scope>NUCLEOTIDE SEQUENCE [LARGE SCALE GENOMIC DNA]</scope>
    <source>
        <strain evidence="1">05x7-T-G4-1.051#20</strain>
    </source>
</reference>
<organism evidence="1">
    <name type="scientific">Magallana gigas</name>
    <name type="common">Pacific oyster</name>
    <name type="synonym">Crassostrea gigas</name>
    <dbReference type="NCBI Taxonomy" id="29159"/>
    <lineage>
        <taxon>Eukaryota</taxon>
        <taxon>Metazoa</taxon>
        <taxon>Spiralia</taxon>
        <taxon>Lophotrochozoa</taxon>
        <taxon>Mollusca</taxon>
        <taxon>Bivalvia</taxon>
        <taxon>Autobranchia</taxon>
        <taxon>Pteriomorphia</taxon>
        <taxon>Ostreida</taxon>
        <taxon>Ostreoidea</taxon>
        <taxon>Ostreidae</taxon>
        <taxon>Magallana</taxon>
    </lineage>
</organism>
<dbReference type="EMBL" id="JH818026">
    <property type="protein sequence ID" value="EKC18605.1"/>
    <property type="molecule type" value="Genomic_DNA"/>
</dbReference>
<dbReference type="InParanoid" id="K1PQE8"/>
<gene>
    <name evidence="1" type="ORF">CGI_10011733</name>
</gene>